<dbReference type="AlphaFoldDB" id="G7SI74"/>
<name>G7SI74_STRSU</name>
<dbReference type="EMBL" id="CP002644">
    <property type="protein sequence ID" value="AER19801.1"/>
    <property type="molecule type" value="Genomic_DNA"/>
</dbReference>
<organism evidence="4 5">
    <name type="scientific">Streptococcus suis D12</name>
    <dbReference type="NCBI Taxonomy" id="1004952"/>
    <lineage>
        <taxon>Bacteria</taxon>
        <taxon>Bacillati</taxon>
        <taxon>Bacillota</taxon>
        <taxon>Bacilli</taxon>
        <taxon>Lactobacillales</taxon>
        <taxon>Streptococcaceae</taxon>
        <taxon>Streptococcus</taxon>
    </lineage>
</organism>
<dbReference type="GO" id="GO:0005737">
    <property type="term" value="C:cytoplasm"/>
    <property type="evidence" value="ECO:0007669"/>
    <property type="project" value="TreeGrafter"/>
</dbReference>
<dbReference type="HOGENOM" id="CLU_086503_5_0_9"/>
<sequence length="135" mass="15256">MITYKQNPQLDFQAVLEIYDSVGWTNYTDRPTMLQKALEHSLLVLAAVDGERLVGLLRAVGDGDSIVFIQDILVLPTYQRQGIGRQLLEQAVTHFPGIYQLHLLTDNTEKTRSFYEAIGFTAVDSLDCVAYTYLK</sequence>
<gene>
    <name evidence="4" type="ORF">SSUD12_1525</name>
</gene>
<dbReference type="GO" id="GO:0008080">
    <property type="term" value="F:N-acetyltransferase activity"/>
    <property type="evidence" value="ECO:0007669"/>
    <property type="project" value="InterPro"/>
</dbReference>
<dbReference type="KEGG" id="ssk:SSUD12_1525"/>
<dbReference type="InterPro" id="IPR016181">
    <property type="entry name" value="Acyl_CoA_acyltransferase"/>
</dbReference>
<evidence type="ECO:0000259" key="3">
    <source>
        <dbReference type="PROSITE" id="PS51186"/>
    </source>
</evidence>
<dbReference type="SUPFAM" id="SSF55729">
    <property type="entry name" value="Acyl-CoA N-acyltransferases (Nat)"/>
    <property type="match status" value="1"/>
</dbReference>
<keyword evidence="1 4" id="KW-0808">Transferase</keyword>
<dbReference type="InterPro" id="IPR000182">
    <property type="entry name" value="GNAT_dom"/>
</dbReference>
<dbReference type="CDD" id="cd04301">
    <property type="entry name" value="NAT_SF"/>
    <property type="match status" value="1"/>
</dbReference>
<evidence type="ECO:0000256" key="1">
    <source>
        <dbReference type="ARBA" id="ARBA00022679"/>
    </source>
</evidence>
<feature type="domain" description="N-acetyltransferase" evidence="3">
    <location>
        <begin position="2"/>
        <end position="135"/>
    </location>
</feature>
<evidence type="ECO:0000313" key="4">
    <source>
        <dbReference type="EMBL" id="AER19801.1"/>
    </source>
</evidence>
<keyword evidence="2" id="KW-0012">Acyltransferase</keyword>
<dbReference type="Proteomes" id="UP000008845">
    <property type="component" value="Chromosome"/>
</dbReference>
<proteinExistence type="predicted"/>
<dbReference type="InterPro" id="IPR045039">
    <property type="entry name" value="NSI-like"/>
</dbReference>
<reference evidence="4 5" key="1">
    <citation type="journal article" date="2011" name="BMC Genomics">
        <title>Comparative Genomic Analysis of Streptococcus suis reveals significant genomic diversity among different serotypes.</title>
        <authorList>
            <person name="Zhang A."/>
            <person name="Yang M."/>
            <person name="Hu P."/>
            <person name="Wu J."/>
            <person name="Chen B."/>
            <person name="Hua Y."/>
            <person name="Yu J."/>
            <person name="Chen H."/>
            <person name="Xiao J."/>
            <person name="Jin M."/>
        </authorList>
    </citation>
    <scope>NUCLEOTIDE SEQUENCE [LARGE SCALE GENOMIC DNA]</scope>
    <source>
        <strain evidence="4">D12</strain>
    </source>
</reference>
<evidence type="ECO:0000313" key="5">
    <source>
        <dbReference type="Proteomes" id="UP000008845"/>
    </source>
</evidence>
<evidence type="ECO:0000256" key="2">
    <source>
        <dbReference type="ARBA" id="ARBA00023315"/>
    </source>
</evidence>
<dbReference type="Pfam" id="PF13508">
    <property type="entry name" value="Acetyltransf_7"/>
    <property type="match status" value="1"/>
</dbReference>
<dbReference type="PROSITE" id="PS51186">
    <property type="entry name" value="GNAT"/>
    <property type="match status" value="1"/>
</dbReference>
<dbReference type="PATRIC" id="fig|1004952.3.peg.1486"/>
<accession>G7SI74</accession>
<dbReference type="RefSeq" id="WP_014638382.1">
    <property type="nucleotide sequence ID" value="NC_017621.1"/>
</dbReference>
<protein>
    <submittedName>
        <fullName evidence="4">GCN5-related N-acetyltransferase</fullName>
    </submittedName>
</protein>
<dbReference type="Gene3D" id="3.40.630.30">
    <property type="match status" value="1"/>
</dbReference>
<dbReference type="PANTHER" id="PTHR43626">
    <property type="entry name" value="ACYL-COA N-ACYLTRANSFERASE"/>
    <property type="match status" value="1"/>
</dbReference>
<dbReference type="PANTHER" id="PTHR43626:SF4">
    <property type="entry name" value="GCN5-RELATED N-ACETYLTRANSFERASE 2, CHLOROPLASTIC"/>
    <property type="match status" value="1"/>
</dbReference>